<evidence type="ECO:0000256" key="9">
    <source>
        <dbReference type="ARBA" id="ARBA00023136"/>
    </source>
</evidence>
<sequence length="167" mass="18710">MEKLLSDFSLGLFVWMTVLFLILLGLLRKFAWGPILNAVNDREEGIRSALAAAEDAKREMQNVTADSERLLKEARAERESMLKEAREIKEKIVSDARDLAKVEGDKMIKQAQLTIESEKKAAVADIKNQVAELSVAIAEKVLKEKLSENKKQLELVDSLLGDIKMNA</sequence>
<evidence type="ECO:0000256" key="3">
    <source>
        <dbReference type="ARBA" id="ARBA00022475"/>
    </source>
</evidence>
<evidence type="ECO:0000256" key="13">
    <source>
        <dbReference type="ARBA" id="ARBA00026054"/>
    </source>
</evidence>
<dbReference type="AlphaFoldDB" id="A0A4R6TMP8"/>
<dbReference type="InterPro" id="IPR005864">
    <property type="entry name" value="ATP_synth_F0_bsu_bac"/>
</dbReference>
<keyword evidence="5 15" id="KW-0812">Transmembrane</keyword>
<keyword evidence="19" id="KW-1185">Reference proteome</keyword>
<comment type="subunit">
    <text evidence="15">F-type ATPases have 2 components, F(1) - the catalytic core - and F(0) - the membrane proton channel. F(1) has five subunits: alpha(3), beta(3), gamma(1), delta(1), epsilon(1). F(0) has three main subunits: a(1), b(2) and c(10-14). The alpha and beta chains form an alternating ring which encloses part of the gamma chain. F(1) is attached to F(0) by a central stalk formed by the gamma and epsilon chains, while a peripheral stalk is formed by the delta and b chains.</text>
</comment>
<feature type="transmembrane region" description="Helical" evidence="15">
    <location>
        <begin position="6"/>
        <end position="27"/>
    </location>
</feature>
<dbReference type="InterPro" id="IPR050059">
    <property type="entry name" value="ATP_synthase_B_chain"/>
</dbReference>
<protein>
    <recommendedName>
        <fullName evidence="15">ATP synthase subunit b</fullName>
    </recommendedName>
    <alternativeName>
        <fullName evidence="15">ATP synthase F(0) sector subunit b</fullName>
    </alternativeName>
    <alternativeName>
        <fullName evidence="15">ATPase subunit I</fullName>
    </alternativeName>
    <alternativeName>
        <fullName evidence="15">F-type ATPase subunit b</fullName>
        <shortName evidence="15">F-ATPase subunit b</shortName>
    </alternativeName>
</protein>
<organism evidence="18 19">
    <name type="scientific">Zeaxanthinibacter enoshimensis</name>
    <dbReference type="NCBI Taxonomy" id="392009"/>
    <lineage>
        <taxon>Bacteria</taxon>
        <taxon>Pseudomonadati</taxon>
        <taxon>Bacteroidota</taxon>
        <taxon>Flavobacteriia</taxon>
        <taxon>Flavobacteriales</taxon>
        <taxon>Flavobacteriaceae</taxon>
        <taxon>Zeaxanthinibacter</taxon>
    </lineage>
</organism>
<dbReference type="PANTHER" id="PTHR33445">
    <property type="entry name" value="ATP SYNTHASE SUBUNIT B', CHLOROPLASTIC"/>
    <property type="match status" value="1"/>
</dbReference>
<dbReference type="OrthoDB" id="9795289at2"/>
<keyword evidence="10 15" id="KW-0066">ATP synthesis</keyword>
<dbReference type="EMBL" id="SNYI01000001">
    <property type="protein sequence ID" value="TDQ32744.1"/>
    <property type="molecule type" value="Genomic_DNA"/>
</dbReference>
<evidence type="ECO:0000256" key="8">
    <source>
        <dbReference type="ARBA" id="ARBA00023065"/>
    </source>
</evidence>
<dbReference type="GO" id="GO:0046961">
    <property type="term" value="F:proton-transporting ATPase activity, rotational mechanism"/>
    <property type="evidence" value="ECO:0007669"/>
    <property type="project" value="TreeGrafter"/>
</dbReference>
<evidence type="ECO:0000256" key="7">
    <source>
        <dbReference type="ARBA" id="ARBA00022989"/>
    </source>
</evidence>
<dbReference type="SUPFAM" id="SSF81573">
    <property type="entry name" value="F1F0 ATP synthase subunit B, membrane domain"/>
    <property type="match status" value="1"/>
</dbReference>
<evidence type="ECO:0000256" key="14">
    <source>
        <dbReference type="ARBA" id="ARBA00037847"/>
    </source>
</evidence>
<keyword evidence="7 15" id="KW-1133">Transmembrane helix</keyword>
<dbReference type="NCBIfam" id="NF011041">
    <property type="entry name" value="PRK14471.1"/>
    <property type="match status" value="1"/>
</dbReference>
<dbReference type="GO" id="GO:0012505">
    <property type="term" value="C:endomembrane system"/>
    <property type="evidence" value="ECO:0007669"/>
    <property type="project" value="UniProtKB-SubCell"/>
</dbReference>
<comment type="similarity">
    <text evidence="1 15 16">Belongs to the ATPase B chain family.</text>
</comment>
<comment type="function">
    <text evidence="12">Component of the F(0) channel, it forms part of the peripheral stalk, linking F(1) to F(0). The b'-subunit is a diverged and duplicated form of b found in plants and photosynthetic bacteria.</text>
</comment>
<evidence type="ECO:0000256" key="12">
    <source>
        <dbReference type="ARBA" id="ARBA00025614"/>
    </source>
</evidence>
<keyword evidence="3 15" id="KW-1003">Cell membrane</keyword>
<comment type="caution">
    <text evidence="18">The sequence shown here is derived from an EMBL/GenBank/DDBJ whole genome shotgun (WGS) entry which is preliminary data.</text>
</comment>
<comment type="subunit">
    <text evidence="13">F-type ATPases have 2 components, F(1) - the catalytic core - and F(0) - the membrane proton channel. F(1) has five subunits: alpha(3), beta(3), gamma(1), delta(1), epsilon(1). F(0) has four main subunits: a(1), b(2) and c(10-14). The alpha and beta chains form an alternating ring which encloses part of the gamma chain. F(1) is attached to F(0) by a central stalk formed by the gamma and epsilon chains, while a peripheral stalk is formed by the delta and b chains.</text>
</comment>
<gene>
    <name evidence="15" type="primary">atpF</name>
    <name evidence="18" type="ORF">CLV82_0577</name>
</gene>
<keyword evidence="17" id="KW-0175">Coiled coil</keyword>
<dbReference type="HAMAP" id="MF_01398">
    <property type="entry name" value="ATP_synth_b_bprime"/>
    <property type="match status" value="1"/>
</dbReference>
<dbReference type="InterPro" id="IPR028987">
    <property type="entry name" value="ATP_synth_B-like_membr_sf"/>
</dbReference>
<evidence type="ECO:0000313" key="19">
    <source>
        <dbReference type="Proteomes" id="UP000295468"/>
    </source>
</evidence>
<evidence type="ECO:0000256" key="6">
    <source>
        <dbReference type="ARBA" id="ARBA00022781"/>
    </source>
</evidence>
<proteinExistence type="inferred from homology"/>
<dbReference type="InterPro" id="IPR002146">
    <property type="entry name" value="ATP_synth_b/b'su_bac/chlpt"/>
</dbReference>
<keyword evidence="4 15" id="KW-0138">CF(0)</keyword>
<dbReference type="GO" id="GO:0005886">
    <property type="term" value="C:plasma membrane"/>
    <property type="evidence" value="ECO:0007669"/>
    <property type="project" value="UniProtKB-SubCell"/>
</dbReference>
<keyword evidence="9 15" id="KW-0472">Membrane</keyword>
<comment type="function">
    <text evidence="11 15">F(1)F(0) ATP synthase produces ATP from ADP in the presence of a proton or sodium gradient. F-type ATPases consist of two structural domains, F(1) containing the extramembraneous catalytic core and F(0) containing the membrane proton channel, linked together by a central stalk and a peripheral stalk. During catalysis, ATP synthesis in the catalytic domain of F(1) is coupled via a rotary mechanism of the central stalk subunits to proton translocation.</text>
</comment>
<evidence type="ECO:0000256" key="11">
    <source>
        <dbReference type="ARBA" id="ARBA00025198"/>
    </source>
</evidence>
<evidence type="ECO:0000313" key="18">
    <source>
        <dbReference type="EMBL" id="TDQ32744.1"/>
    </source>
</evidence>
<dbReference type="NCBIfam" id="TIGR01144">
    <property type="entry name" value="ATP_synt_b"/>
    <property type="match status" value="1"/>
</dbReference>
<keyword evidence="6 15" id="KW-0375">Hydrogen ion transport</keyword>
<dbReference type="Pfam" id="PF00430">
    <property type="entry name" value="ATP-synt_B"/>
    <property type="match status" value="1"/>
</dbReference>
<dbReference type="PANTHER" id="PTHR33445:SF1">
    <property type="entry name" value="ATP SYNTHASE SUBUNIT B"/>
    <property type="match status" value="1"/>
</dbReference>
<comment type="subcellular location">
    <subcellularLocation>
        <location evidence="15">Cell membrane</location>
        <topology evidence="15">Single-pass membrane protein</topology>
    </subcellularLocation>
    <subcellularLocation>
        <location evidence="14">Endomembrane system</location>
        <topology evidence="14">Single-pass membrane protein</topology>
    </subcellularLocation>
</comment>
<evidence type="ECO:0000256" key="10">
    <source>
        <dbReference type="ARBA" id="ARBA00023310"/>
    </source>
</evidence>
<dbReference type="Gene3D" id="1.20.5.620">
    <property type="entry name" value="F1F0 ATP synthase subunit B, membrane domain"/>
    <property type="match status" value="1"/>
</dbReference>
<keyword evidence="8 15" id="KW-0406">Ion transport</keyword>
<evidence type="ECO:0000256" key="15">
    <source>
        <dbReference type="HAMAP-Rule" id="MF_01398"/>
    </source>
</evidence>
<evidence type="ECO:0000256" key="4">
    <source>
        <dbReference type="ARBA" id="ARBA00022547"/>
    </source>
</evidence>
<evidence type="ECO:0000256" key="1">
    <source>
        <dbReference type="ARBA" id="ARBA00005513"/>
    </source>
</evidence>
<dbReference type="Proteomes" id="UP000295468">
    <property type="component" value="Unassembled WGS sequence"/>
</dbReference>
<accession>A0A4R6TMP8</accession>
<evidence type="ECO:0000256" key="5">
    <source>
        <dbReference type="ARBA" id="ARBA00022692"/>
    </source>
</evidence>
<feature type="coiled-coil region" evidence="17">
    <location>
        <begin position="46"/>
        <end position="91"/>
    </location>
</feature>
<keyword evidence="2 15" id="KW-0813">Transport</keyword>
<dbReference type="GO" id="GO:0045259">
    <property type="term" value="C:proton-transporting ATP synthase complex"/>
    <property type="evidence" value="ECO:0007669"/>
    <property type="project" value="UniProtKB-KW"/>
</dbReference>
<reference evidence="18 19" key="1">
    <citation type="submission" date="2019-03" db="EMBL/GenBank/DDBJ databases">
        <title>Genomic Encyclopedia of Archaeal and Bacterial Type Strains, Phase II (KMG-II): from individual species to whole genera.</title>
        <authorList>
            <person name="Goeker M."/>
        </authorList>
    </citation>
    <scope>NUCLEOTIDE SEQUENCE [LARGE SCALE GENOMIC DNA]</scope>
    <source>
        <strain evidence="18 19">DSM 18435</strain>
    </source>
</reference>
<evidence type="ECO:0000256" key="17">
    <source>
        <dbReference type="SAM" id="Coils"/>
    </source>
</evidence>
<evidence type="ECO:0000256" key="16">
    <source>
        <dbReference type="RuleBase" id="RU003848"/>
    </source>
</evidence>
<name>A0A4R6TMP8_9FLAO</name>
<dbReference type="CDD" id="cd06503">
    <property type="entry name" value="ATP-synt_Fo_b"/>
    <property type="match status" value="1"/>
</dbReference>
<dbReference type="GO" id="GO:0046933">
    <property type="term" value="F:proton-transporting ATP synthase activity, rotational mechanism"/>
    <property type="evidence" value="ECO:0007669"/>
    <property type="project" value="UniProtKB-UniRule"/>
</dbReference>
<dbReference type="RefSeq" id="WP_133642781.1">
    <property type="nucleotide sequence ID" value="NZ_JBFIMA010000132.1"/>
</dbReference>
<evidence type="ECO:0000256" key="2">
    <source>
        <dbReference type="ARBA" id="ARBA00022448"/>
    </source>
</evidence>